<dbReference type="InterPro" id="IPR006075">
    <property type="entry name" value="Asn/Gln-tRNA_Trfase_suB/E_cat"/>
</dbReference>
<dbReference type="EMBL" id="JAGVWB010000007">
    <property type="protein sequence ID" value="MBS3058016.1"/>
    <property type="molecule type" value="Genomic_DNA"/>
</dbReference>
<evidence type="ECO:0000256" key="1">
    <source>
        <dbReference type="ARBA" id="ARBA00022598"/>
    </source>
</evidence>
<reference evidence="9" key="1">
    <citation type="submission" date="2021-03" db="EMBL/GenBank/DDBJ databases">
        <authorList>
            <person name="Jaffe A."/>
        </authorList>
    </citation>
    <scope>NUCLEOTIDE SEQUENCE</scope>
    <source>
        <strain evidence="9">RIFCSPLOWO2_01_FULL_43_13</strain>
    </source>
</reference>
<evidence type="ECO:0000256" key="6">
    <source>
        <dbReference type="HAMAP-Rule" id="MF_00588"/>
    </source>
</evidence>
<keyword evidence="3 6" id="KW-0067">ATP-binding</keyword>
<dbReference type="SUPFAM" id="SSF89095">
    <property type="entry name" value="GatB/YqeY motif"/>
    <property type="match status" value="1"/>
</dbReference>
<proteinExistence type="inferred from homology"/>
<evidence type="ECO:0000313" key="9">
    <source>
        <dbReference type="EMBL" id="MBS3058016.1"/>
    </source>
</evidence>
<comment type="function">
    <text evidence="6">Allows the formation of correctly charged Gln-tRNA(Gln) through the transamidation of misacylated Glu-tRNA(Gln) in organisms which lack glutaminyl-tRNA synthetase. The reaction takes place in the presence of glutamine and ATP through an activated gamma-phospho-Glu-tRNA(Gln). The GatDE system is specific for glutamate and does not act on aspartate.</text>
</comment>
<dbReference type="EC" id="6.3.5.-" evidence="6"/>
<dbReference type="NCBIfam" id="TIGR00134">
    <property type="entry name" value="gatE_arch"/>
    <property type="match status" value="1"/>
</dbReference>
<dbReference type="GO" id="GO:0004812">
    <property type="term" value="F:aminoacyl-tRNA ligase activity"/>
    <property type="evidence" value="ECO:0007669"/>
    <property type="project" value="InterPro"/>
</dbReference>
<dbReference type="Pfam" id="PF02637">
    <property type="entry name" value="GatB_Yqey"/>
    <property type="match status" value="1"/>
</dbReference>
<accession>A0A8T4L4U9</accession>
<organism evidence="9 10">
    <name type="scientific">Candidatus Iainarchaeum sp</name>
    <dbReference type="NCBI Taxonomy" id="3101447"/>
    <lineage>
        <taxon>Archaea</taxon>
        <taxon>Candidatus Iainarchaeota</taxon>
        <taxon>Candidatus Iainarchaeia</taxon>
        <taxon>Candidatus Iainarchaeales</taxon>
        <taxon>Candidatus Iainarchaeaceae</taxon>
        <taxon>Candidatus Iainarchaeum</taxon>
    </lineage>
</organism>
<dbReference type="GO" id="GO:0005737">
    <property type="term" value="C:cytoplasm"/>
    <property type="evidence" value="ECO:0007669"/>
    <property type="project" value="InterPro"/>
</dbReference>
<dbReference type="InterPro" id="IPR018027">
    <property type="entry name" value="Asn/Gln_amidotransferase"/>
</dbReference>
<keyword evidence="1 6" id="KW-0436">Ligase</keyword>
<dbReference type="InterPro" id="IPR003789">
    <property type="entry name" value="Asn/Gln_tRNA_amidoTrase-B-like"/>
</dbReference>
<dbReference type="PANTHER" id="PTHR11659:SF2">
    <property type="entry name" value="GLUTAMYL-TRNA(GLN) AMIDOTRANSFERASE SUBUNIT E"/>
    <property type="match status" value="1"/>
</dbReference>
<dbReference type="InterPro" id="IPR023168">
    <property type="entry name" value="GatB_Yqey_C_2"/>
</dbReference>
<dbReference type="GO" id="GO:0005524">
    <property type="term" value="F:ATP binding"/>
    <property type="evidence" value="ECO:0007669"/>
    <property type="project" value="UniProtKB-KW"/>
</dbReference>
<dbReference type="SUPFAM" id="SSF55931">
    <property type="entry name" value="Glutamine synthetase/guanido kinase"/>
    <property type="match status" value="1"/>
</dbReference>
<dbReference type="HAMAP" id="MF_00588">
    <property type="entry name" value="GatE"/>
    <property type="match status" value="1"/>
</dbReference>
<evidence type="ECO:0000313" key="10">
    <source>
        <dbReference type="Proteomes" id="UP000680185"/>
    </source>
</evidence>
<dbReference type="Gene3D" id="3.30.1360.30">
    <property type="entry name" value="GAD-like domain"/>
    <property type="match status" value="1"/>
</dbReference>
<dbReference type="Pfam" id="PF02938">
    <property type="entry name" value="GAD"/>
    <property type="match status" value="1"/>
</dbReference>
<evidence type="ECO:0000256" key="2">
    <source>
        <dbReference type="ARBA" id="ARBA00022741"/>
    </source>
</evidence>
<comment type="subunit">
    <text evidence="6">Heterodimer of GatD and GatE.</text>
</comment>
<comment type="similarity">
    <text evidence="6">Belongs to the GatB/GatE family. GatE subfamily.</text>
</comment>
<dbReference type="InterPro" id="IPR017959">
    <property type="entry name" value="Asn/Gln-tRNA_amidoTrfase_suB/E"/>
</dbReference>
<dbReference type="InterPro" id="IPR004414">
    <property type="entry name" value="GatE"/>
</dbReference>
<dbReference type="Proteomes" id="UP000680185">
    <property type="component" value="Unassembled WGS sequence"/>
</dbReference>
<evidence type="ECO:0000256" key="7">
    <source>
        <dbReference type="SAM" id="MobiDB-lite"/>
    </source>
</evidence>
<dbReference type="AlphaFoldDB" id="A0A8T4L4U9"/>
<dbReference type="Gene3D" id="1.10.150.380">
    <property type="entry name" value="GatB domain, N-terminal subdomain"/>
    <property type="match status" value="1"/>
</dbReference>
<dbReference type="SUPFAM" id="SSF55261">
    <property type="entry name" value="GAD domain-like"/>
    <property type="match status" value="1"/>
</dbReference>
<protein>
    <recommendedName>
        <fullName evidence="6">Glutamyl-tRNA(Gln) amidotransferase subunit E</fullName>
        <shortName evidence="6">Glu-ADT subunit E</shortName>
        <ecNumber evidence="6">6.3.5.-</ecNumber>
    </recommendedName>
</protein>
<dbReference type="InterPro" id="IPR014746">
    <property type="entry name" value="Gln_synth/guanido_kin_cat_dom"/>
</dbReference>
<name>A0A8T4L4U9_9ARCH</name>
<dbReference type="InterPro" id="IPR042114">
    <property type="entry name" value="GatB_C_1"/>
</dbReference>
<evidence type="ECO:0000256" key="5">
    <source>
        <dbReference type="ARBA" id="ARBA00047913"/>
    </source>
</evidence>
<keyword evidence="2 6" id="KW-0547">Nucleotide-binding</keyword>
<comment type="catalytic activity">
    <reaction evidence="5 6">
        <text>L-glutamyl-tRNA(Gln) + L-glutamine + ATP + H2O = L-glutaminyl-tRNA(Gln) + L-glutamate + ADP + phosphate + H(+)</text>
        <dbReference type="Rhea" id="RHEA:17521"/>
        <dbReference type="Rhea" id="RHEA-COMP:9681"/>
        <dbReference type="Rhea" id="RHEA-COMP:9684"/>
        <dbReference type="ChEBI" id="CHEBI:15377"/>
        <dbReference type="ChEBI" id="CHEBI:15378"/>
        <dbReference type="ChEBI" id="CHEBI:29985"/>
        <dbReference type="ChEBI" id="CHEBI:30616"/>
        <dbReference type="ChEBI" id="CHEBI:43474"/>
        <dbReference type="ChEBI" id="CHEBI:58359"/>
        <dbReference type="ChEBI" id="CHEBI:78520"/>
        <dbReference type="ChEBI" id="CHEBI:78521"/>
        <dbReference type="ChEBI" id="CHEBI:456216"/>
    </reaction>
</comment>
<dbReference type="InterPro" id="IPR004115">
    <property type="entry name" value="GAD-like_sf"/>
</dbReference>
<evidence type="ECO:0000256" key="3">
    <source>
        <dbReference type="ARBA" id="ARBA00022840"/>
    </source>
</evidence>
<dbReference type="GO" id="GO:0070681">
    <property type="term" value="P:glutaminyl-tRNAGln biosynthesis via transamidation"/>
    <property type="evidence" value="ECO:0007669"/>
    <property type="project" value="TreeGrafter"/>
</dbReference>
<dbReference type="GO" id="GO:0050567">
    <property type="term" value="F:glutaminyl-tRNA synthase (glutamine-hydrolyzing) activity"/>
    <property type="evidence" value="ECO:0007669"/>
    <property type="project" value="UniProtKB-UniRule"/>
</dbReference>
<gene>
    <name evidence="6 9" type="primary">gatE</name>
    <name evidence="9" type="ORF">J4478_01275</name>
</gene>
<dbReference type="PROSITE" id="PS01234">
    <property type="entry name" value="GATB"/>
    <property type="match status" value="1"/>
</dbReference>
<dbReference type="InterPro" id="IPR017958">
    <property type="entry name" value="Gln-tRNA_amidoTrfase_suB_CS"/>
</dbReference>
<feature type="region of interest" description="Disordered" evidence="7">
    <location>
        <begin position="402"/>
        <end position="422"/>
    </location>
</feature>
<dbReference type="GO" id="GO:0006412">
    <property type="term" value="P:translation"/>
    <property type="evidence" value="ECO:0007669"/>
    <property type="project" value="UniProtKB-UniRule"/>
</dbReference>
<evidence type="ECO:0000256" key="4">
    <source>
        <dbReference type="ARBA" id="ARBA00022917"/>
    </source>
</evidence>
<sequence length="623" mass="69903">MPKLKCGLEVHQQLETGKLFCRCPSFLRDDKPEFAVERKLRAVASELGEYDAAALEAMQKNYSFVYEGFKENTCLVELDESPPQKIDSEALKTVLKIALLANSKILDEIFIMRKAVVDGSNTSGFQRTALVSIGGELRISENKKIGIQTICLEEDAARPSKKDEEGRKIYYRLDRLGIPLIELATAPEITSPKEAKEVALAIGRLFRITCKAMRGLGTIRQDLNISIEGGARVEIKGCQDLELIEEIVKREMQRQERLLEAKSEMLKRKLTENDFSQMQTQEISELFKNSAGKLVKGKKIYGAMIPKLKGLLGMELQPERRLGSELSDQVKAKAGLKGLLHSDELPAFGITEQEKKAVAESLEVKENDAFIMVIGEEENAKKAFKAVSERLKQALQGVPEETRNALENGNSEYSRPLPGGARMYPETDLESIKVEKKALEKLRKELPLWPEERLRLYTEKFKLSKQLAEKMVLDNYACFFEELAEKGFDATSTAVLLLEGLTKISREGAETEKLTEQHIEEALQLLKQKKLTKETVLEFLKLRSKNLTIPAASLMEKLGTTIFSETELRKTITQIVQKNSALIKEKGERAFAALMGEAMKELKGKADGSTVSKILRQEIGKAK</sequence>
<comment type="caution">
    <text evidence="9">The sequence shown here is derived from an EMBL/GenBank/DDBJ whole genome shotgun (WGS) entry which is preliminary data.</text>
</comment>
<reference evidence="9" key="2">
    <citation type="submission" date="2021-05" db="EMBL/GenBank/DDBJ databases">
        <title>Protein family content uncovers lineage relationships and bacterial pathway maintenance mechanisms in DPANN archaea.</title>
        <authorList>
            <person name="Castelle C.J."/>
            <person name="Meheust R."/>
            <person name="Jaffe A.L."/>
            <person name="Seitz K."/>
            <person name="Gong X."/>
            <person name="Baker B.J."/>
            <person name="Banfield J.F."/>
        </authorList>
    </citation>
    <scope>NUCLEOTIDE SEQUENCE</scope>
    <source>
        <strain evidence="9">RIFCSPLOWO2_01_FULL_43_13</strain>
    </source>
</reference>
<feature type="domain" description="Asn/Gln amidotransferase" evidence="8">
    <location>
        <begin position="478"/>
        <end position="619"/>
    </location>
</feature>
<dbReference type="PANTHER" id="PTHR11659">
    <property type="entry name" value="GLUTAMYL-TRNA GLN AMIDOTRANSFERASE SUBUNIT B MITOCHONDRIAL AND PROKARYOTIC PET112-RELATED"/>
    <property type="match status" value="1"/>
</dbReference>
<dbReference type="NCBIfam" id="NF003107">
    <property type="entry name" value="PRK04028.1"/>
    <property type="match status" value="1"/>
</dbReference>
<dbReference type="Pfam" id="PF02934">
    <property type="entry name" value="GatB_N"/>
    <property type="match status" value="1"/>
</dbReference>
<keyword evidence="4 6" id="KW-0648">Protein biosynthesis</keyword>
<evidence type="ECO:0000259" key="8">
    <source>
        <dbReference type="SMART" id="SM00845"/>
    </source>
</evidence>
<dbReference type="SMART" id="SM00845">
    <property type="entry name" value="GatB_Yqey"/>
    <property type="match status" value="1"/>
</dbReference>
<dbReference type="InterPro" id="IPR029351">
    <property type="entry name" value="GAD_dom"/>
</dbReference>
<dbReference type="Gene3D" id="1.10.10.410">
    <property type="match status" value="1"/>
</dbReference>